<dbReference type="Gene3D" id="1.25.40.10">
    <property type="entry name" value="Tetratricopeptide repeat domain"/>
    <property type="match status" value="3"/>
</dbReference>
<keyword evidence="2" id="KW-0106">Calcium</keyword>
<evidence type="ECO:0000259" key="6">
    <source>
        <dbReference type="PROSITE" id="PS50222"/>
    </source>
</evidence>
<dbReference type="SUPFAM" id="SSF47473">
    <property type="entry name" value="EF-hand"/>
    <property type="match status" value="1"/>
</dbReference>
<feature type="repeat" description="PPR" evidence="3">
    <location>
        <begin position="269"/>
        <end position="303"/>
    </location>
</feature>
<dbReference type="InterPro" id="IPR018247">
    <property type="entry name" value="EF_Hand_1_Ca_BS"/>
</dbReference>
<feature type="domain" description="EF-hand" evidence="6">
    <location>
        <begin position="739"/>
        <end position="774"/>
    </location>
</feature>
<keyword evidence="1" id="KW-0677">Repeat</keyword>
<gene>
    <name evidence="7" type="ORF">AK812_SmicGene38485</name>
</gene>
<dbReference type="GO" id="GO:0005509">
    <property type="term" value="F:calcium ion binding"/>
    <property type="evidence" value="ECO:0007669"/>
    <property type="project" value="InterPro"/>
</dbReference>
<sequence>MTCLLLGCLYTAGKAYCPPLSEQLTTHFPAMAPSEHLQPEEQAWQAVFERLCERFPDTGAAKVASILRDNNGHAGQAAAAIRGPMPEPTGSLRDPKLITEVLSGLVKKSTWPEVLELVMGLEEAELKPDSIHFNTAIAAVARAGHWTMAFEILHAMFDRDLQLDAFSYCSTISACEKASVWIMALGVLKEMIESNLGRSTIAFSSSISACEKSTHWTAALQLLAAMACDTVQRNTITFNSAITACSRAQRWQLVAQLLSDMSRDQLPRDTITYSAVISACDKAKQWLLALDFFRNMEVAQIRKNTVTVNAMLSACGKGFAWETALHILKEMTVPATHITYASILSTCGHQVKWEHALALIKTMAQSCFMANGVEAGSALAALQGVLGFERAADMLKALRGAYFGSSGWQDTFGCSRHGAAFGPIAEMSEYREDFRAERKPPGPPSLTLLYRSSGLVAVSKPAGFSTEDVLRCLSAKLKTRITQVSRLDLPTSGVLLAAVGSATSPQAWWLLAQFAGRLISKTYLCLCFGKAPAGAEREVSSPLLTTHSKSGKSGYSRTQVSPSGLPSKTRYKVLATFARQHLLEEGVCLLKVWPVTGRTHQIRAHLASVGLPLVGDDKYCEASDASMEGLAKQRALAISQWCPTLFLHCWELRLDEQPLSVRADLPITLRQDLGGTGKREVDPDDQEHVKTLLTSPVMFAAVCKENFRKFDANGDGVLSWSEVLPLVNSLYESFGLQPPREGNLRSFFDATDLNKDGVLSEKEFKKFFECFLRYAFFDVVQKESANNKTQVFTETKEPEEKERAEKADEKRSASSTAIPSPSADMRGGYERQARATQGAQGSPGALPFRVIAPHGISWRRNPEFNDRLDCSVGAGEVVKVLEQWVKTDRGWLPLHDARGKPLLQPVVEDSEAARRVPAGAAGPAFTACRREKKPKEADALQPDGRRLGFCQLYEPKLRVGEEDWKERLDRLQALAKYCKNFDFTKVMRDIPQLHCVSL</sequence>
<name>A0A1Q9CDM9_SYMMI</name>
<keyword evidence="8" id="KW-1185">Reference proteome</keyword>
<evidence type="ECO:0000256" key="4">
    <source>
        <dbReference type="SAM" id="MobiDB-lite"/>
    </source>
</evidence>
<dbReference type="PROSITE" id="PS00018">
    <property type="entry name" value="EF_HAND_1"/>
    <property type="match status" value="2"/>
</dbReference>
<feature type="compositionally biased region" description="Polar residues" evidence="4">
    <location>
        <begin position="542"/>
        <end position="564"/>
    </location>
</feature>
<dbReference type="InterPro" id="IPR002885">
    <property type="entry name" value="PPR_rpt"/>
</dbReference>
<dbReference type="PROSITE" id="PS51375">
    <property type="entry name" value="PPR"/>
    <property type="match status" value="3"/>
</dbReference>
<keyword evidence="5" id="KW-0732">Signal</keyword>
<feature type="region of interest" description="Disordered" evidence="4">
    <location>
        <begin position="539"/>
        <end position="564"/>
    </location>
</feature>
<dbReference type="OrthoDB" id="424794at2759"/>
<evidence type="ECO:0000256" key="5">
    <source>
        <dbReference type="SAM" id="SignalP"/>
    </source>
</evidence>
<dbReference type="InterPro" id="IPR002048">
    <property type="entry name" value="EF_hand_dom"/>
</dbReference>
<dbReference type="PROSITE" id="PS50222">
    <property type="entry name" value="EF_HAND_2"/>
    <property type="match status" value="2"/>
</dbReference>
<dbReference type="InterPro" id="IPR006145">
    <property type="entry name" value="PsdUridine_synth_RsuA/RluA"/>
</dbReference>
<evidence type="ECO:0000256" key="1">
    <source>
        <dbReference type="ARBA" id="ARBA00022737"/>
    </source>
</evidence>
<evidence type="ECO:0000313" key="8">
    <source>
        <dbReference type="Proteomes" id="UP000186817"/>
    </source>
</evidence>
<protein>
    <submittedName>
        <fullName evidence="7">Pentatricopeptide repeat-containing protein, mitochondrial</fullName>
    </submittedName>
</protein>
<feature type="compositionally biased region" description="Low complexity" evidence="4">
    <location>
        <begin position="813"/>
        <end position="823"/>
    </location>
</feature>
<dbReference type="GO" id="GO:0009982">
    <property type="term" value="F:pseudouridine synthase activity"/>
    <property type="evidence" value="ECO:0007669"/>
    <property type="project" value="InterPro"/>
</dbReference>
<dbReference type="InterPro" id="IPR011992">
    <property type="entry name" value="EF-hand-dom_pair"/>
</dbReference>
<feature type="chain" id="PRO_5013158578" evidence="5">
    <location>
        <begin position="16"/>
        <end position="998"/>
    </location>
</feature>
<evidence type="ECO:0000313" key="7">
    <source>
        <dbReference type="EMBL" id="OLP81044.1"/>
    </source>
</evidence>
<accession>A0A1Q9CDM9</accession>
<proteinExistence type="predicted"/>
<dbReference type="Pfam" id="PF13499">
    <property type="entry name" value="EF-hand_7"/>
    <property type="match status" value="1"/>
</dbReference>
<evidence type="ECO:0000256" key="2">
    <source>
        <dbReference type="ARBA" id="ARBA00022837"/>
    </source>
</evidence>
<dbReference type="CDD" id="cd02869">
    <property type="entry name" value="PseudoU_synth_RluA_like"/>
    <property type="match status" value="1"/>
</dbReference>
<feature type="repeat" description="PPR" evidence="3">
    <location>
        <begin position="129"/>
        <end position="163"/>
    </location>
</feature>
<dbReference type="GO" id="GO:0003723">
    <property type="term" value="F:RNA binding"/>
    <property type="evidence" value="ECO:0007669"/>
    <property type="project" value="InterPro"/>
</dbReference>
<dbReference type="Pfam" id="PF00849">
    <property type="entry name" value="PseudoU_synth_2"/>
    <property type="match status" value="1"/>
</dbReference>
<dbReference type="Proteomes" id="UP000186817">
    <property type="component" value="Unassembled WGS sequence"/>
</dbReference>
<dbReference type="InterPro" id="IPR020103">
    <property type="entry name" value="PsdUridine_synth_cat_dom_sf"/>
</dbReference>
<dbReference type="PANTHER" id="PTHR47936">
    <property type="entry name" value="PPR_LONG DOMAIN-CONTAINING PROTEIN"/>
    <property type="match status" value="1"/>
</dbReference>
<feature type="repeat" description="PPR" evidence="3">
    <location>
        <begin position="234"/>
        <end position="268"/>
    </location>
</feature>
<dbReference type="InterPro" id="IPR011990">
    <property type="entry name" value="TPR-like_helical_dom_sf"/>
</dbReference>
<dbReference type="AlphaFoldDB" id="A0A1Q9CDM9"/>
<dbReference type="SUPFAM" id="SSF55120">
    <property type="entry name" value="Pseudouridine synthase"/>
    <property type="match status" value="1"/>
</dbReference>
<dbReference type="Gene3D" id="3.30.2350.10">
    <property type="entry name" value="Pseudouridine synthase"/>
    <property type="match status" value="1"/>
</dbReference>
<dbReference type="Pfam" id="PF13812">
    <property type="entry name" value="PPR_3"/>
    <property type="match status" value="1"/>
</dbReference>
<organism evidence="7 8">
    <name type="scientific">Symbiodinium microadriaticum</name>
    <name type="common">Dinoflagellate</name>
    <name type="synonym">Zooxanthella microadriatica</name>
    <dbReference type="NCBI Taxonomy" id="2951"/>
    <lineage>
        <taxon>Eukaryota</taxon>
        <taxon>Sar</taxon>
        <taxon>Alveolata</taxon>
        <taxon>Dinophyceae</taxon>
        <taxon>Suessiales</taxon>
        <taxon>Symbiodiniaceae</taxon>
        <taxon>Symbiodinium</taxon>
    </lineage>
</organism>
<feature type="compositionally biased region" description="Basic and acidic residues" evidence="4">
    <location>
        <begin position="794"/>
        <end position="812"/>
    </location>
</feature>
<feature type="region of interest" description="Disordered" evidence="4">
    <location>
        <begin position="789"/>
        <end position="846"/>
    </location>
</feature>
<dbReference type="Gene3D" id="1.10.238.10">
    <property type="entry name" value="EF-hand"/>
    <property type="match status" value="1"/>
</dbReference>
<dbReference type="Pfam" id="PF01535">
    <property type="entry name" value="PPR"/>
    <property type="match status" value="2"/>
</dbReference>
<dbReference type="EMBL" id="LSRX01001320">
    <property type="protein sequence ID" value="OLP81044.1"/>
    <property type="molecule type" value="Genomic_DNA"/>
</dbReference>
<dbReference type="SMART" id="SM00054">
    <property type="entry name" value="EFh"/>
    <property type="match status" value="2"/>
</dbReference>
<reference evidence="7 8" key="1">
    <citation type="submission" date="2016-02" db="EMBL/GenBank/DDBJ databases">
        <title>Genome analysis of coral dinoflagellate symbionts highlights evolutionary adaptations to a symbiotic lifestyle.</title>
        <authorList>
            <person name="Aranda M."/>
            <person name="Li Y."/>
            <person name="Liew Y.J."/>
            <person name="Baumgarten S."/>
            <person name="Simakov O."/>
            <person name="Wilson M."/>
            <person name="Piel J."/>
            <person name="Ashoor H."/>
            <person name="Bougouffa S."/>
            <person name="Bajic V.B."/>
            <person name="Ryu T."/>
            <person name="Ravasi T."/>
            <person name="Bayer T."/>
            <person name="Micklem G."/>
            <person name="Kim H."/>
            <person name="Bhak J."/>
            <person name="Lajeunesse T.C."/>
            <person name="Voolstra C.R."/>
        </authorList>
    </citation>
    <scope>NUCLEOTIDE SEQUENCE [LARGE SCALE GENOMIC DNA]</scope>
    <source>
        <strain evidence="7 8">CCMP2467</strain>
    </source>
</reference>
<dbReference type="PANTHER" id="PTHR47936:SF1">
    <property type="entry name" value="PENTATRICOPEPTIDE REPEAT-CONTAINING PROTEIN GUN1, CHLOROPLASTIC"/>
    <property type="match status" value="1"/>
</dbReference>
<evidence type="ECO:0000256" key="3">
    <source>
        <dbReference type="PROSITE-ProRule" id="PRU00708"/>
    </source>
</evidence>
<dbReference type="GO" id="GO:0001522">
    <property type="term" value="P:pseudouridine synthesis"/>
    <property type="evidence" value="ECO:0007669"/>
    <property type="project" value="InterPro"/>
</dbReference>
<comment type="caution">
    <text evidence="7">The sequence shown here is derived from an EMBL/GenBank/DDBJ whole genome shotgun (WGS) entry which is preliminary data.</text>
</comment>
<feature type="domain" description="EF-hand" evidence="6">
    <location>
        <begin position="698"/>
        <end position="733"/>
    </location>
</feature>
<feature type="signal peptide" evidence="5">
    <location>
        <begin position="1"/>
        <end position="15"/>
    </location>
</feature>